<evidence type="ECO:0000313" key="2">
    <source>
        <dbReference type="EMBL" id="WAH37339.1"/>
    </source>
</evidence>
<dbReference type="EMBL" id="CP104064">
    <property type="protein sequence ID" value="WAH37339.1"/>
    <property type="molecule type" value="Genomic_DNA"/>
</dbReference>
<dbReference type="Pfam" id="PF09578">
    <property type="entry name" value="Spore_YabQ"/>
    <property type="match status" value="1"/>
</dbReference>
<reference evidence="2" key="1">
    <citation type="submission" date="2022-08" db="EMBL/GenBank/DDBJ databases">
        <title>Alicyclobacillus dauci DSM2870, complete genome.</title>
        <authorList>
            <person name="Wang Q."/>
            <person name="Cai R."/>
            <person name="Wang Z."/>
        </authorList>
    </citation>
    <scope>NUCLEOTIDE SEQUENCE</scope>
    <source>
        <strain evidence="2">DSM 28700</strain>
    </source>
</reference>
<feature type="transmembrane region" description="Helical" evidence="1">
    <location>
        <begin position="12"/>
        <end position="35"/>
    </location>
</feature>
<proteinExistence type="predicted"/>
<evidence type="ECO:0000256" key="1">
    <source>
        <dbReference type="SAM" id="Phobius"/>
    </source>
</evidence>
<feature type="transmembrane region" description="Helical" evidence="1">
    <location>
        <begin position="117"/>
        <end position="140"/>
    </location>
</feature>
<dbReference type="Proteomes" id="UP001164803">
    <property type="component" value="Chromosome"/>
</dbReference>
<keyword evidence="3" id="KW-1185">Reference proteome</keyword>
<keyword evidence="1" id="KW-1133">Transmembrane helix</keyword>
<dbReference type="InterPro" id="IPR019074">
    <property type="entry name" value="YabQ"/>
</dbReference>
<dbReference type="RefSeq" id="WP_268044820.1">
    <property type="nucleotide sequence ID" value="NZ_CP104064.1"/>
</dbReference>
<feature type="transmembrane region" description="Helical" evidence="1">
    <location>
        <begin position="87"/>
        <end position="110"/>
    </location>
</feature>
<keyword evidence="1" id="KW-0472">Membrane</keyword>
<keyword evidence="1" id="KW-0812">Transmembrane</keyword>
<gene>
    <name evidence="2" type="ORF">NZD86_01985</name>
</gene>
<sequence length="199" mass="23048">MMDLFGNASYVIWMLAAGCAMGTTFDFYSTVTGATKYLRWLRPALDILFWVVSGLAVYYLTFITILGDFRLYTFLLLGVGYLVYRALFRRIVIGSAFAVVRFVKGLILFCGRVLYRLIGIPVIACVRVLYTLLHILYVIGCRIEDGVSAVIRVIFRIVFFPLRRYFHPEQPWRKKLRTVEQGFWEQLSNWLRKKPGSVS</sequence>
<organism evidence="2 3">
    <name type="scientific">Alicyclobacillus dauci</name>
    <dbReference type="NCBI Taxonomy" id="1475485"/>
    <lineage>
        <taxon>Bacteria</taxon>
        <taxon>Bacillati</taxon>
        <taxon>Bacillota</taxon>
        <taxon>Bacilli</taxon>
        <taxon>Bacillales</taxon>
        <taxon>Alicyclobacillaceae</taxon>
        <taxon>Alicyclobacillus</taxon>
    </lineage>
</organism>
<dbReference type="NCBIfam" id="TIGR02893">
    <property type="entry name" value="spore_yabQ"/>
    <property type="match status" value="1"/>
</dbReference>
<accession>A0ABY6Z372</accession>
<feature type="transmembrane region" description="Helical" evidence="1">
    <location>
        <begin position="47"/>
        <end position="67"/>
    </location>
</feature>
<name>A0ABY6Z372_9BACL</name>
<protein>
    <submittedName>
        <fullName evidence="2">Spore cortex biosynthesis protein YabQ</fullName>
    </submittedName>
</protein>
<evidence type="ECO:0000313" key="3">
    <source>
        <dbReference type="Proteomes" id="UP001164803"/>
    </source>
</evidence>